<name>X1UTX2_9ZZZZ</name>
<dbReference type="EMBL" id="BARW01031865">
    <property type="protein sequence ID" value="GAJ07047.1"/>
    <property type="molecule type" value="Genomic_DNA"/>
</dbReference>
<evidence type="ECO:0000256" key="1">
    <source>
        <dbReference type="SAM" id="Phobius"/>
    </source>
</evidence>
<reference evidence="2" key="1">
    <citation type="journal article" date="2014" name="Front. Microbiol.">
        <title>High frequency of phylogenetically diverse reductive dehalogenase-homologous genes in deep subseafloor sedimentary metagenomes.</title>
        <authorList>
            <person name="Kawai M."/>
            <person name="Futagami T."/>
            <person name="Toyoda A."/>
            <person name="Takaki Y."/>
            <person name="Nishi S."/>
            <person name="Hori S."/>
            <person name="Arai W."/>
            <person name="Tsubouchi T."/>
            <person name="Morono Y."/>
            <person name="Uchiyama I."/>
            <person name="Ito T."/>
            <person name="Fujiyama A."/>
            <person name="Inagaki F."/>
            <person name="Takami H."/>
        </authorList>
    </citation>
    <scope>NUCLEOTIDE SEQUENCE</scope>
    <source>
        <strain evidence="2">Expedition CK06-06</strain>
    </source>
</reference>
<protein>
    <submittedName>
        <fullName evidence="2">Uncharacterized protein</fullName>
    </submittedName>
</protein>
<evidence type="ECO:0000313" key="2">
    <source>
        <dbReference type="EMBL" id="GAJ07047.1"/>
    </source>
</evidence>
<gene>
    <name evidence="2" type="ORF">S12H4_50575</name>
</gene>
<keyword evidence="1" id="KW-1133">Transmembrane helix</keyword>
<dbReference type="AlphaFoldDB" id="X1UTX2"/>
<keyword evidence="1" id="KW-0812">Transmembrane</keyword>
<organism evidence="2">
    <name type="scientific">marine sediment metagenome</name>
    <dbReference type="NCBI Taxonomy" id="412755"/>
    <lineage>
        <taxon>unclassified sequences</taxon>
        <taxon>metagenomes</taxon>
        <taxon>ecological metagenomes</taxon>
    </lineage>
</organism>
<feature type="transmembrane region" description="Helical" evidence="1">
    <location>
        <begin position="65"/>
        <end position="85"/>
    </location>
</feature>
<accession>X1UTX2</accession>
<sequence>KKKSVSEEQQIENLERALASISEVKSWGGLNTPSQLKEELMKFETEKIAVEPVFPVSAQTGLPPVAYVLIGAVAGMGALCLILLLKKKVHSSGKSRAT</sequence>
<keyword evidence="1" id="KW-0472">Membrane</keyword>
<feature type="non-terminal residue" evidence="2">
    <location>
        <position position="1"/>
    </location>
</feature>
<comment type="caution">
    <text evidence="2">The sequence shown here is derived from an EMBL/GenBank/DDBJ whole genome shotgun (WGS) entry which is preliminary data.</text>
</comment>
<proteinExistence type="predicted"/>